<organism evidence="2">
    <name type="scientific">marine metagenome</name>
    <dbReference type="NCBI Taxonomy" id="408172"/>
    <lineage>
        <taxon>unclassified sequences</taxon>
        <taxon>metagenomes</taxon>
        <taxon>ecological metagenomes</taxon>
    </lineage>
</organism>
<dbReference type="AlphaFoldDB" id="A0A382H8F4"/>
<sequence length="31" mass="3665">MIINDSGMYSDHGIFHNYTYLVYFAIFTLMS</sequence>
<keyword evidence="1" id="KW-0812">Transmembrane</keyword>
<gene>
    <name evidence="2" type="ORF">METZ01_LOCUS236273</name>
</gene>
<name>A0A382H8F4_9ZZZZ</name>
<accession>A0A382H8F4</accession>
<evidence type="ECO:0000256" key="1">
    <source>
        <dbReference type="SAM" id="Phobius"/>
    </source>
</evidence>
<dbReference type="EMBL" id="UINC01059709">
    <property type="protein sequence ID" value="SVB83419.1"/>
    <property type="molecule type" value="Genomic_DNA"/>
</dbReference>
<keyword evidence="1" id="KW-0472">Membrane</keyword>
<keyword evidence="1" id="KW-1133">Transmembrane helix</keyword>
<feature type="transmembrane region" description="Helical" evidence="1">
    <location>
        <begin position="12"/>
        <end position="30"/>
    </location>
</feature>
<evidence type="ECO:0000313" key="2">
    <source>
        <dbReference type="EMBL" id="SVB83419.1"/>
    </source>
</evidence>
<protein>
    <submittedName>
        <fullName evidence="2">Uncharacterized protein</fullName>
    </submittedName>
</protein>
<reference evidence="2" key="1">
    <citation type="submission" date="2018-05" db="EMBL/GenBank/DDBJ databases">
        <authorList>
            <person name="Lanie J.A."/>
            <person name="Ng W.-L."/>
            <person name="Kazmierczak K.M."/>
            <person name="Andrzejewski T.M."/>
            <person name="Davidsen T.M."/>
            <person name="Wayne K.J."/>
            <person name="Tettelin H."/>
            <person name="Glass J.I."/>
            <person name="Rusch D."/>
            <person name="Podicherti R."/>
            <person name="Tsui H.-C.T."/>
            <person name="Winkler M.E."/>
        </authorList>
    </citation>
    <scope>NUCLEOTIDE SEQUENCE</scope>
</reference>
<proteinExistence type="predicted"/>